<accession>A0A368GVM2</accession>
<dbReference type="InterPro" id="IPR001628">
    <property type="entry name" value="Znf_hrmn_rcpt"/>
</dbReference>
<organism evidence="13 14">
    <name type="scientific">Ancylostoma caninum</name>
    <name type="common">Dog hookworm</name>
    <dbReference type="NCBI Taxonomy" id="29170"/>
    <lineage>
        <taxon>Eukaryota</taxon>
        <taxon>Metazoa</taxon>
        <taxon>Ecdysozoa</taxon>
        <taxon>Nematoda</taxon>
        <taxon>Chromadorea</taxon>
        <taxon>Rhabditida</taxon>
        <taxon>Rhabditina</taxon>
        <taxon>Rhabditomorpha</taxon>
        <taxon>Strongyloidea</taxon>
        <taxon>Ancylostomatidae</taxon>
        <taxon>Ancylostomatinae</taxon>
        <taxon>Ancylostoma</taxon>
    </lineage>
</organism>
<dbReference type="SMART" id="SM00399">
    <property type="entry name" value="ZnF_C4"/>
    <property type="match status" value="1"/>
</dbReference>
<protein>
    <submittedName>
        <fullName evidence="13">Zinc finger, C4 type</fullName>
    </submittedName>
</protein>
<dbReference type="PROSITE" id="PS51030">
    <property type="entry name" value="NUCLEAR_REC_DBD_2"/>
    <property type="match status" value="1"/>
</dbReference>
<dbReference type="InterPro" id="IPR050274">
    <property type="entry name" value="Nuclear_hormone_rcpt_NR2"/>
</dbReference>
<evidence type="ECO:0000313" key="14">
    <source>
        <dbReference type="Proteomes" id="UP000252519"/>
    </source>
</evidence>
<keyword evidence="4 10" id="KW-0862">Zinc</keyword>
<reference evidence="13 14" key="1">
    <citation type="submission" date="2014-10" db="EMBL/GenBank/DDBJ databases">
        <title>Draft genome of the hookworm Ancylostoma caninum.</title>
        <authorList>
            <person name="Mitreva M."/>
        </authorList>
    </citation>
    <scope>NUCLEOTIDE SEQUENCE [LARGE SCALE GENOMIC DNA]</scope>
    <source>
        <strain evidence="13 14">Baltimore</strain>
    </source>
</reference>
<feature type="domain" description="NR LBD" evidence="12">
    <location>
        <begin position="167"/>
        <end position="368"/>
    </location>
</feature>
<dbReference type="InterPro" id="IPR001723">
    <property type="entry name" value="Nuclear_hrmn_rcpt"/>
</dbReference>
<evidence type="ECO:0000256" key="8">
    <source>
        <dbReference type="ARBA" id="ARBA00023170"/>
    </source>
</evidence>
<evidence type="ECO:0000259" key="12">
    <source>
        <dbReference type="PROSITE" id="PS51843"/>
    </source>
</evidence>
<dbReference type="PRINTS" id="PR00047">
    <property type="entry name" value="STROIDFINGER"/>
</dbReference>
<dbReference type="CDD" id="cd06958">
    <property type="entry name" value="NR_DBD_COUP_TF"/>
    <property type="match status" value="1"/>
</dbReference>
<dbReference type="EMBL" id="JOJR01000059">
    <property type="protein sequence ID" value="RCN47648.1"/>
    <property type="molecule type" value="Genomic_DNA"/>
</dbReference>
<feature type="domain" description="Nuclear receptor" evidence="11">
    <location>
        <begin position="29"/>
        <end position="104"/>
    </location>
</feature>
<dbReference type="SMART" id="SM00430">
    <property type="entry name" value="HOLI"/>
    <property type="match status" value="1"/>
</dbReference>
<dbReference type="GO" id="GO:0003700">
    <property type="term" value="F:DNA-binding transcription factor activity"/>
    <property type="evidence" value="ECO:0007669"/>
    <property type="project" value="InterPro"/>
</dbReference>
<dbReference type="InterPro" id="IPR013088">
    <property type="entry name" value="Znf_NHR/GATA"/>
</dbReference>
<evidence type="ECO:0000313" key="13">
    <source>
        <dbReference type="EMBL" id="RCN47648.1"/>
    </source>
</evidence>
<dbReference type="GO" id="GO:0043565">
    <property type="term" value="F:sequence-specific DNA binding"/>
    <property type="evidence" value="ECO:0007669"/>
    <property type="project" value="InterPro"/>
</dbReference>
<dbReference type="InterPro" id="IPR000536">
    <property type="entry name" value="Nucl_hrmn_rcpt_lig-bd"/>
</dbReference>
<keyword evidence="9 10" id="KW-0539">Nucleus</keyword>
<name>A0A368GVM2_ANCCA</name>
<dbReference type="GO" id="GO:0005634">
    <property type="term" value="C:nucleus"/>
    <property type="evidence" value="ECO:0007669"/>
    <property type="project" value="UniProtKB-SubCell"/>
</dbReference>
<evidence type="ECO:0000256" key="7">
    <source>
        <dbReference type="ARBA" id="ARBA00023163"/>
    </source>
</evidence>
<evidence type="ECO:0000256" key="4">
    <source>
        <dbReference type="ARBA" id="ARBA00022833"/>
    </source>
</evidence>
<dbReference type="OrthoDB" id="5771769at2759"/>
<gene>
    <name evidence="13" type="ORF">ANCCAN_06314</name>
</gene>
<evidence type="ECO:0000256" key="6">
    <source>
        <dbReference type="ARBA" id="ARBA00023125"/>
    </source>
</evidence>
<dbReference type="Pfam" id="PF00104">
    <property type="entry name" value="Hormone_recep"/>
    <property type="match status" value="1"/>
</dbReference>
<dbReference type="Pfam" id="PF00105">
    <property type="entry name" value="zf-C4"/>
    <property type="match status" value="1"/>
</dbReference>
<evidence type="ECO:0000256" key="5">
    <source>
        <dbReference type="ARBA" id="ARBA00023015"/>
    </source>
</evidence>
<keyword evidence="2 10" id="KW-0479">Metal-binding</keyword>
<dbReference type="Gene3D" id="3.30.50.10">
    <property type="entry name" value="Erythroid Transcription Factor GATA-1, subunit A"/>
    <property type="match status" value="1"/>
</dbReference>
<dbReference type="PANTHER" id="PTHR24083">
    <property type="entry name" value="NUCLEAR HORMONE RECEPTOR"/>
    <property type="match status" value="1"/>
</dbReference>
<dbReference type="Gene3D" id="1.10.565.10">
    <property type="entry name" value="Retinoid X Receptor"/>
    <property type="match status" value="1"/>
</dbReference>
<evidence type="ECO:0000256" key="3">
    <source>
        <dbReference type="ARBA" id="ARBA00022771"/>
    </source>
</evidence>
<dbReference type="PROSITE" id="PS00031">
    <property type="entry name" value="NUCLEAR_REC_DBD_1"/>
    <property type="match status" value="1"/>
</dbReference>
<evidence type="ECO:0000256" key="2">
    <source>
        <dbReference type="ARBA" id="ARBA00022723"/>
    </source>
</evidence>
<dbReference type="AlphaFoldDB" id="A0A368GVM2"/>
<comment type="subcellular location">
    <subcellularLocation>
        <location evidence="10">Nucleus</location>
    </subcellularLocation>
</comment>
<comment type="caution">
    <text evidence="13">The sequence shown here is derived from an EMBL/GenBank/DDBJ whole genome shotgun (WGS) entry which is preliminary data.</text>
</comment>
<dbReference type="PRINTS" id="PR01282">
    <property type="entry name" value="COUPTNFACTOR"/>
</dbReference>
<evidence type="ECO:0000256" key="10">
    <source>
        <dbReference type="RuleBase" id="RU004334"/>
    </source>
</evidence>
<sequence>MLWAGPLTYRSLQTSPSPPASSSTSDGVVADCVVCGDKSSGKHYGQFSCEGCKSFFKRSIRRSLSYACRGSKNCPVDVNHRNQCQFCRLKKCVKMGMRREDQLKHSADLAPFRSGLPDFSYDITVEAMFAVQRGRVHNGPPFLGCMFPPPFVLRPPLPFLHPFMVNFGANAAENFSRIGDAENSPAAVPRNFPSVDVGMNFLYSTVDWARQLSFFNDLTQRDQVTLLQSGWVQLFVLCAAGSSVPLAPDEELTAKDGNAYMEHVERIRSLHMDFFEMNSIKATVLFNPDTPSLQEPMKVEAIQEKIQASLDEYCRTQKAHQPCRFGRILLRLPAIRTLSSSTVESLFFSKLDTPVDMLIKDLLSQSVVIPKIWPYTMFPPFPVPPLT</sequence>
<keyword evidence="8 10" id="KW-0675">Receptor</keyword>
<dbReference type="PROSITE" id="PS51843">
    <property type="entry name" value="NR_LBD"/>
    <property type="match status" value="1"/>
</dbReference>
<keyword evidence="6 10" id="KW-0238">DNA-binding</keyword>
<keyword evidence="5 10" id="KW-0805">Transcription regulation</keyword>
<evidence type="ECO:0000259" key="11">
    <source>
        <dbReference type="PROSITE" id="PS51030"/>
    </source>
</evidence>
<keyword evidence="14" id="KW-1185">Reference proteome</keyword>
<keyword evidence="7 10" id="KW-0804">Transcription</keyword>
<dbReference type="STRING" id="29170.A0A368GVM2"/>
<evidence type="ECO:0000256" key="1">
    <source>
        <dbReference type="ARBA" id="ARBA00005993"/>
    </source>
</evidence>
<dbReference type="GO" id="GO:0008270">
    <property type="term" value="F:zinc ion binding"/>
    <property type="evidence" value="ECO:0007669"/>
    <property type="project" value="UniProtKB-KW"/>
</dbReference>
<comment type="similarity">
    <text evidence="1 10">Belongs to the nuclear hormone receptor family.</text>
</comment>
<proteinExistence type="inferred from homology"/>
<dbReference type="SUPFAM" id="SSF57716">
    <property type="entry name" value="Glucocorticoid receptor-like (DNA-binding domain)"/>
    <property type="match status" value="1"/>
</dbReference>
<dbReference type="InterPro" id="IPR035500">
    <property type="entry name" value="NHR-like_dom_sf"/>
</dbReference>
<dbReference type="Proteomes" id="UP000252519">
    <property type="component" value="Unassembled WGS sequence"/>
</dbReference>
<dbReference type="PRINTS" id="PR00398">
    <property type="entry name" value="STRDHORMONER"/>
</dbReference>
<dbReference type="SUPFAM" id="SSF48508">
    <property type="entry name" value="Nuclear receptor ligand-binding domain"/>
    <property type="match status" value="1"/>
</dbReference>
<evidence type="ECO:0000256" key="9">
    <source>
        <dbReference type="ARBA" id="ARBA00023242"/>
    </source>
</evidence>
<keyword evidence="3 10" id="KW-0863">Zinc-finger</keyword>